<evidence type="ECO:0000313" key="2">
    <source>
        <dbReference type="EMBL" id="MFC3976485.1"/>
    </source>
</evidence>
<keyword evidence="1" id="KW-0472">Membrane</keyword>
<dbReference type="EMBL" id="JBHSAV010000036">
    <property type="protein sequence ID" value="MFC3976485.1"/>
    <property type="molecule type" value="Genomic_DNA"/>
</dbReference>
<organism evidence="2 3">
    <name type="scientific">Belliella kenyensis</name>
    <dbReference type="NCBI Taxonomy" id="1472724"/>
    <lineage>
        <taxon>Bacteria</taxon>
        <taxon>Pseudomonadati</taxon>
        <taxon>Bacteroidota</taxon>
        <taxon>Cytophagia</taxon>
        <taxon>Cytophagales</taxon>
        <taxon>Cyclobacteriaceae</taxon>
        <taxon>Belliella</taxon>
    </lineage>
</organism>
<feature type="transmembrane region" description="Helical" evidence="1">
    <location>
        <begin position="85"/>
        <end position="106"/>
    </location>
</feature>
<keyword evidence="3" id="KW-1185">Reference proteome</keyword>
<evidence type="ECO:0000313" key="3">
    <source>
        <dbReference type="Proteomes" id="UP001595766"/>
    </source>
</evidence>
<protein>
    <submittedName>
        <fullName evidence="2">Uncharacterized protein</fullName>
    </submittedName>
</protein>
<comment type="caution">
    <text evidence="2">The sequence shown here is derived from an EMBL/GenBank/DDBJ whole genome shotgun (WGS) entry which is preliminary data.</text>
</comment>
<proteinExistence type="predicted"/>
<name>A0ABV8EKR0_9BACT</name>
<dbReference type="RefSeq" id="WP_241297675.1">
    <property type="nucleotide sequence ID" value="NZ_JAKZGR010000031.1"/>
</dbReference>
<accession>A0ABV8EKR0</accession>
<reference evidence="3" key="1">
    <citation type="journal article" date="2019" name="Int. J. Syst. Evol. Microbiol.">
        <title>The Global Catalogue of Microorganisms (GCM) 10K type strain sequencing project: providing services to taxonomists for standard genome sequencing and annotation.</title>
        <authorList>
            <consortium name="The Broad Institute Genomics Platform"/>
            <consortium name="The Broad Institute Genome Sequencing Center for Infectious Disease"/>
            <person name="Wu L."/>
            <person name="Ma J."/>
        </authorList>
    </citation>
    <scope>NUCLEOTIDE SEQUENCE [LARGE SCALE GENOMIC DNA]</scope>
    <source>
        <strain evidence="3">CECT 8551</strain>
    </source>
</reference>
<evidence type="ECO:0000256" key="1">
    <source>
        <dbReference type="SAM" id="Phobius"/>
    </source>
</evidence>
<gene>
    <name evidence="2" type="ORF">ACFOUP_08865</name>
</gene>
<sequence>MRNSIFWLLHKYIAYTPCSFEGIEKQLLNEENFSFFKFSSLKSGHQILRLSFNLTLIKLLQIDIIKLNVKGVKNYIEIKLRFSNLLLLVYFFQLIMSLIFLTEAILYLESDIIRFFLMILPIVIYIIAMINFLLFKSYALIRIKEKGIVIEKKKLTSNK</sequence>
<keyword evidence="1" id="KW-0812">Transmembrane</keyword>
<dbReference type="Proteomes" id="UP001595766">
    <property type="component" value="Unassembled WGS sequence"/>
</dbReference>
<feature type="transmembrane region" description="Helical" evidence="1">
    <location>
        <begin position="112"/>
        <end position="135"/>
    </location>
</feature>
<keyword evidence="1" id="KW-1133">Transmembrane helix</keyword>